<evidence type="ECO:0000313" key="2">
    <source>
        <dbReference type="Proteomes" id="UP001527181"/>
    </source>
</evidence>
<name>A0ABT4H2H3_PAEAL</name>
<sequence length="65" mass="7154">MLVKTGAFKDVECTCECGNKHEFYGGIGYETVFCEGYSDGNVDGGSYVHIVKCKQCGKKSEFIDK</sequence>
<organism evidence="1 2">
    <name type="scientific">Paenibacillus alvei</name>
    <name type="common">Bacillus alvei</name>
    <dbReference type="NCBI Taxonomy" id="44250"/>
    <lineage>
        <taxon>Bacteria</taxon>
        <taxon>Bacillati</taxon>
        <taxon>Bacillota</taxon>
        <taxon>Bacilli</taxon>
        <taxon>Bacillales</taxon>
        <taxon>Paenibacillaceae</taxon>
        <taxon>Paenibacillus</taxon>
    </lineage>
</organism>
<dbReference type="EMBL" id="JAMDNP010000050">
    <property type="protein sequence ID" value="MCY9763180.1"/>
    <property type="molecule type" value="Genomic_DNA"/>
</dbReference>
<keyword evidence="2" id="KW-1185">Reference proteome</keyword>
<evidence type="ECO:0000313" key="1">
    <source>
        <dbReference type="EMBL" id="MCY9763180.1"/>
    </source>
</evidence>
<accession>A0ABT4H2H3</accession>
<reference evidence="1 2" key="1">
    <citation type="submission" date="2022-05" db="EMBL/GenBank/DDBJ databases">
        <title>Genome Sequencing of Bee-Associated Microbes.</title>
        <authorList>
            <person name="Dunlap C."/>
        </authorList>
    </citation>
    <scope>NUCLEOTIDE SEQUENCE [LARGE SCALE GENOMIC DNA]</scope>
    <source>
        <strain evidence="1 2">NRRL B-04010</strain>
    </source>
</reference>
<dbReference type="Proteomes" id="UP001527181">
    <property type="component" value="Unassembled WGS sequence"/>
</dbReference>
<comment type="caution">
    <text evidence="1">The sequence shown here is derived from an EMBL/GenBank/DDBJ whole genome shotgun (WGS) entry which is preliminary data.</text>
</comment>
<gene>
    <name evidence="1" type="ORF">M5X12_21850</name>
</gene>
<proteinExistence type="predicted"/>
<dbReference type="RefSeq" id="WP_268641153.1">
    <property type="nucleotide sequence ID" value="NZ_JAMDNP010000050.1"/>
</dbReference>
<protein>
    <submittedName>
        <fullName evidence="1">Uncharacterized protein</fullName>
    </submittedName>
</protein>